<evidence type="ECO:0000313" key="2">
    <source>
        <dbReference type="Proteomes" id="UP001430374"/>
    </source>
</evidence>
<comment type="caution">
    <text evidence="1">The sequence shown here is derived from an EMBL/GenBank/DDBJ whole genome shotgun (WGS) entry which is preliminary data.</text>
</comment>
<organism evidence="1 2">
    <name type="scientific">Chryseobacterium indicum</name>
    <dbReference type="NCBI Taxonomy" id="2766954"/>
    <lineage>
        <taxon>Bacteria</taxon>
        <taxon>Pseudomonadati</taxon>
        <taxon>Bacteroidota</taxon>
        <taxon>Flavobacteriia</taxon>
        <taxon>Flavobacteriales</taxon>
        <taxon>Weeksellaceae</taxon>
        <taxon>Chryseobacterium group</taxon>
        <taxon>Chryseobacterium</taxon>
    </lineage>
</organism>
<reference evidence="1" key="1">
    <citation type="submission" date="2021-08" db="EMBL/GenBank/DDBJ databases">
        <title>Complete genome sequence of Chryseobacterium sp strain PS-8.</title>
        <authorList>
            <person name="Das S.K."/>
        </authorList>
    </citation>
    <scope>NUCLEOTIDE SEQUENCE</scope>
    <source>
        <strain evidence="1">PS-8</strain>
    </source>
</reference>
<sequence length="228" mass="26186">MFINSVKQNTLMISGCTKQLLTLDFTFNKVKSLAVFLAIVFYNFLPAKVIESDKKDSLYLSATGNVIIFNAEDSSANRKFNLEKLIVRNRDTEIFTADSIELYNNRASGNFKIKKAETRGTFSEYKKIFKEPEDNKSTVKSFRQSLSASYYSSKQNSERISQSEKEKVVLSPCRVLSVSKTINYSVKLLHNLFLFAEKQVFIYNNPNIKVHYFSGKYSVRPPTFHKSI</sequence>
<evidence type="ECO:0000313" key="1">
    <source>
        <dbReference type="EMBL" id="MCF2221525.1"/>
    </source>
</evidence>
<protein>
    <submittedName>
        <fullName evidence="1">Uncharacterized protein</fullName>
    </submittedName>
</protein>
<proteinExistence type="predicted"/>
<dbReference type="Proteomes" id="UP001430374">
    <property type="component" value="Unassembled WGS sequence"/>
</dbReference>
<accession>A0ABS9CBY8</accession>
<keyword evidence="2" id="KW-1185">Reference proteome</keyword>
<gene>
    <name evidence="1" type="ORF">H9Q08_19855</name>
</gene>
<name>A0ABS9CBY8_9FLAO</name>
<dbReference type="EMBL" id="JACSGT010000003">
    <property type="protein sequence ID" value="MCF2221525.1"/>
    <property type="molecule type" value="Genomic_DNA"/>
</dbReference>
<dbReference type="RefSeq" id="WP_235132813.1">
    <property type="nucleotide sequence ID" value="NZ_JACSGT010000003.1"/>
</dbReference>